<dbReference type="SMART" id="SM00710">
    <property type="entry name" value="PbH1"/>
    <property type="match status" value="6"/>
</dbReference>
<keyword evidence="8 10" id="KW-0326">Glycosidase</keyword>
<evidence type="ECO:0008006" key="15">
    <source>
        <dbReference type="Google" id="ProtNLM"/>
    </source>
</evidence>
<keyword evidence="4 12" id="KW-0732">Signal</keyword>
<comment type="similarity">
    <text evidence="2 10">Belongs to the glycosyl hydrolase 28 family.</text>
</comment>
<reference evidence="13 14" key="1">
    <citation type="journal article" date="2020" name="ISME J.">
        <title>Uncovering the hidden diversity of litter-decomposition mechanisms in mushroom-forming fungi.</title>
        <authorList>
            <person name="Floudas D."/>
            <person name="Bentzer J."/>
            <person name="Ahren D."/>
            <person name="Johansson T."/>
            <person name="Persson P."/>
            <person name="Tunlid A."/>
        </authorList>
    </citation>
    <scope>NUCLEOTIDE SEQUENCE [LARGE SCALE GENOMIC DNA]</scope>
    <source>
        <strain evidence="13 14">CBS 406.79</strain>
    </source>
</reference>
<sequence length="581" mass="63414">MLERLFQTTTFAVLFSASQIVRGQIIGATDSAERRNVCVVTPAPKGADSVPAIIDAFERCGHNSCGKRGKVVFTNDTYTVASVMNTTGLSNVDVDLRGTLFWDNSNLTYWLNNSLPVGYQNQSSAWLFGGENVTWIGNGYGTLNGNGQVWYDFVNGTNNYPGRPHQITITGTKDSVFEGIRFVQSQMWTMTIIHSENVLLENIYINSTDTAHAVGFDFSSLNTDGADTIYANNITFRGWTVDNGDDSISMKANSTNILIENCDFYTGLGVALGSIGQYEDRFEIIENVTARNITINNMRYGAYVKTWTGVSTGFPPNGGGGGLGYASNVTLSDFKLKNTTGVFAITQCTSYNSAMGNCDTSLFNIRNMTLENWSGTASSDVVGSMQCSGASPCTGIRIQGIDINDLVNNTAPANYFEKSPLPAIIVTPSSPSSTHDFSIAFLAPPKEPGFFERVGARLQRGKPSESNSNSLFGGIRTQTARTLLVIFLILFVMLMHVVTHRMAQTSRRPHLDFSVQDAPKAAVYALDTGIDGLESSPAFRHGHKFGHGHTHGGWFDISRHWGDARFEEADEDEKRDFVVLA</sequence>
<dbReference type="PANTHER" id="PTHR31736">
    <property type="match status" value="1"/>
</dbReference>
<dbReference type="Pfam" id="PF00295">
    <property type="entry name" value="Glyco_hydro_28"/>
    <property type="match status" value="1"/>
</dbReference>
<keyword evidence="14" id="KW-1185">Reference proteome</keyword>
<comment type="subcellular location">
    <subcellularLocation>
        <location evidence="1">Secreted</location>
    </subcellularLocation>
</comment>
<keyword evidence="5" id="KW-0677">Repeat</keyword>
<feature type="chain" id="PRO_5034331540" description="Pectin lyase-like protein" evidence="12">
    <location>
        <begin position="24"/>
        <end position="581"/>
    </location>
</feature>
<keyword evidence="6 10" id="KW-0378">Hydrolase</keyword>
<dbReference type="GO" id="GO:0071555">
    <property type="term" value="P:cell wall organization"/>
    <property type="evidence" value="ECO:0007669"/>
    <property type="project" value="UniProtKB-KW"/>
</dbReference>
<evidence type="ECO:0000256" key="5">
    <source>
        <dbReference type="ARBA" id="ARBA00022737"/>
    </source>
</evidence>
<evidence type="ECO:0000256" key="7">
    <source>
        <dbReference type="ARBA" id="ARBA00023180"/>
    </source>
</evidence>
<dbReference type="PANTHER" id="PTHR31736:SF8">
    <property type="entry name" value="PUTATIVE (AFU_ORTHOLOGUE AFUA_7G06410)-RELATED"/>
    <property type="match status" value="1"/>
</dbReference>
<dbReference type="Proteomes" id="UP000518752">
    <property type="component" value="Unassembled WGS sequence"/>
</dbReference>
<dbReference type="GO" id="GO:0005576">
    <property type="term" value="C:extracellular region"/>
    <property type="evidence" value="ECO:0007669"/>
    <property type="project" value="UniProtKB-SubCell"/>
</dbReference>
<evidence type="ECO:0000256" key="2">
    <source>
        <dbReference type="ARBA" id="ARBA00008834"/>
    </source>
</evidence>
<dbReference type="AlphaFoldDB" id="A0A8H5I267"/>
<evidence type="ECO:0000313" key="14">
    <source>
        <dbReference type="Proteomes" id="UP000518752"/>
    </source>
</evidence>
<keyword evidence="3" id="KW-0964">Secreted</keyword>
<evidence type="ECO:0000256" key="4">
    <source>
        <dbReference type="ARBA" id="ARBA00022729"/>
    </source>
</evidence>
<dbReference type="InterPro" id="IPR000743">
    <property type="entry name" value="Glyco_hydro_28"/>
</dbReference>
<evidence type="ECO:0000256" key="8">
    <source>
        <dbReference type="ARBA" id="ARBA00023295"/>
    </source>
</evidence>
<organism evidence="13 14">
    <name type="scientific">Collybiopsis confluens</name>
    <dbReference type="NCBI Taxonomy" id="2823264"/>
    <lineage>
        <taxon>Eukaryota</taxon>
        <taxon>Fungi</taxon>
        <taxon>Dikarya</taxon>
        <taxon>Basidiomycota</taxon>
        <taxon>Agaricomycotina</taxon>
        <taxon>Agaricomycetes</taxon>
        <taxon>Agaricomycetidae</taxon>
        <taxon>Agaricales</taxon>
        <taxon>Marasmiineae</taxon>
        <taxon>Omphalotaceae</taxon>
        <taxon>Collybiopsis</taxon>
    </lineage>
</organism>
<keyword evidence="11" id="KW-0812">Transmembrane</keyword>
<dbReference type="InterPro" id="IPR011050">
    <property type="entry name" value="Pectin_lyase_fold/virulence"/>
</dbReference>
<evidence type="ECO:0000256" key="3">
    <source>
        <dbReference type="ARBA" id="ARBA00022525"/>
    </source>
</evidence>
<dbReference type="InterPro" id="IPR012334">
    <property type="entry name" value="Pectin_lyas_fold"/>
</dbReference>
<evidence type="ECO:0000256" key="6">
    <source>
        <dbReference type="ARBA" id="ARBA00022801"/>
    </source>
</evidence>
<keyword evidence="7" id="KW-0325">Glycoprotein</keyword>
<evidence type="ECO:0000256" key="12">
    <source>
        <dbReference type="SAM" id="SignalP"/>
    </source>
</evidence>
<protein>
    <recommendedName>
        <fullName evidence="15">Pectin lyase-like protein</fullName>
    </recommendedName>
</protein>
<proteinExistence type="inferred from homology"/>
<dbReference type="EMBL" id="JAACJN010000001">
    <property type="protein sequence ID" value="KAF5393634.1"/>
    <property type="molecule type" value="Genomic_DNA"/>
</dbReference>
<dbReference type="OrthoDB" id="187139at2759"/>
<feature type="transmembrane region" description="Helical" evidence="11">
    <location>
        <begin position="480"/>
        <end position="498"/>
    </location>
</feature>
<dbReference type="Gene3D" id="2.160.20.10">
    <property type="entry name" value="Single-stranded right-handed beta-helix, Pectin lyase-like"/>
    <property type="match status" value="1"/>
</dbReference>
<evidence type="ECO:0000313" key="13">
    <source>
        <dbReference type="EMBL" id="KAF5393634.1"/>
    </source>
</evidence>
<dbReference type="SUPFAM" id="SSF51126">
    <property type="entry name" value="Pectin lyase-like"/>
    <property type="match status" value="1"/>
</dbReference>
<comment type="caution">
    <text evidence="13">The sequence shown here is derived from an EMBL/GenBank/DDBJ whole genome shotgun (WGS) entry which is preliminary data.</text>
</comment>
<dbReference type="GO" id="GO:0004650">
    <property type="term" value="F:polygalacturonase activity"/>
    <property type="evidence" value="ECO:0007669"/>
    <property type="project" value="InterPro"/>
</dbReference>
<evidence type="ECO:0000256" key="10">
    <source>
        <dbReference type="RuleBase" id="RU361169"/>
    </source>
</evidence>
<dbReference type="GO" id="GO:0045490">
    <property type="term" value="P:pectin catabolic process"/>
    <property type="evidence" value="ECO:0007669"/>
    <property type="project" value="UniProtKB-ARBA"/>
</dbReference>
<feature type="signal peptide" evidence="12">
    <location>
        <begin position="1"/>
        <end position="23"/>
    </location>
</feature>
<name>A0A8H5I267_9AGAR</name>
<evidence type="ECO:0000256" key="11">
    <source>
        <dbReference type="SAM" id="Phobius"/>
    </source>
</evidence>
<keyword evidence="11" id="KW-0472">Membrane</keyword>
<evidence type="ECO:0000256" key="9">
    <source>
        <dbReference type="ARBA" id="ARBA00023316"/>
    </source>
</evidence>
<gene>
    <name evidence="13" type="ORF">D9757_000425</name>
</gene>
<evidence type="ECO:0000256" key="1">
    <source>
        <dbReference type="ARBA" id="ARBA00004613"/>
    </source>
</evidence>
<keyword evidence="11" id="KW-1133">Transmembrane helix</keyword>
<accession>A0A8H5I267</accession>
<dbReference type="InterPro" id="IPR006626">
    <property type="entry name" value="PbH1"/>
</dbReference>
<keyword evidence="9" id="KW-0961">Cell wall biogenesis/degradation</keyword>